<dbReference type="SUPFAM" id="SSF52402">
    <property type="entry name" value="Adenine nucleotide alpha hydrolases-like"/>
    <property type="match status" value="1"/>
</dbReference>
<evidence type="ECO:0000313" key="2">
    <source>
        <dbReference type="EMBL" id="KIK23932.1"/>
    </source>
</evidence>
<dbReference type="HOGENOM" id="CLU_060788_1_0_1"/>
<dbReference type="CDD" id="cd23659">
    <property type="entry name" value="USP_At3g01520-like"/>
    <property type="match status" value="1"/>
</dbReference>
<dbReference type="PANTHER" id="PTHR47815:SF1">
    <property type="entry name" value="UNIVERSAL STRESS PROTEIN A FAMILY PROTEIN C25B2.10"/>
    <property type="match status" value="1"/>
</dbReference>
<sequence>MGTLAPSSPPVPSPSLPIAAQGYTPKVSFDTFENPAASMFSYTLRVESEGYARNAATRVFLCAASADESGREALDWALECLVQDGDELIVFRGIDQEELDKDHELVREEARDLMRQIQEKCVEYDPERKVSIVLEFIAGRPTTTLDRLIALYRPDSVVVGTRGQRGVMSGVLSFGGIGSVSRYALSHSPVPVIVVRPESKVRKVLEKRKRNPKRGTHFDE</sequence>
<name>A0A0C9ZNM7_9AGAM</name>
<dbReference type="Pfam" id="PF00582">
    <property type="entry name" value="Usp"/>
    <property type="match status" value="1"/>
</dbReference>
<reference evidence="3" key="2">
    <citation type="submission" date="2015-01" db="EMBL/GenBank/DDBJ databases">
        <title>Evolutionary Origins and Diversification of the Mycorrhizal Mutualists.</title>
        <authorList>
            <consortium name="DOE Joint Genome Institute"/>
            <consortium name="Mycorrhizal Genomics Consortium"/>
            <person name="Kohler A."/>
            <person name="Kuo A."/>
            <person name="Nagy L.G."/>
            <person name="Floudas D."/>
            <person name="Copeland A."/>
            <person name="Barry K.W."/>
            <person name="Cichocki N."/>
            <person name="Veneault-Fourrey C."/>
            <person name="LaButti K."/>
            <person name="Lindquist E.A."/>
            <person name="Lipzen A."/>
            <person name="Lundell T."/>
            <person name="Morin E."/>
            <person name="Murat C."/>
            <person name="Riley R."/>
            <person name="Ohm R."/>
            <person name="Sun H."/>
            <person name="Tunlid A."/>
            <person name="Henrissat B."/>
            <person name="Grigoriev I.V."/>
            <person name="Hibbett D.S."/>
            <person name="Martin F."/>
        </authorList>
    </citation>
    <scope>NUCLEOTIDE SEQUENCE [LARGE SCALE GENOMIC DNA]</scope>
    <source>
        <strain evidence="3">441</strain>
    </source>
</reference>
<dbReference type="PANTHER" id="PTHR47815">
    <property type="entry name" value="UNIVERSAL STRESS PROTEIN A FAMILY PROTEIN C25B2.10"/>
    <property type="match status" value="1"/>
</dbReference>
<dbReference type="EMBL" id="KN833721">
    <property type="protein sequence ID" value="KIK23932.1"/>
    <property type="molecule type" value="Genomic_DNA"/>
</dbReference>
<dbReference type="STRING" id="765257.A0A0C9ZNM7"/>
<dbReference type="Gene3D" id="3.40.50.620">
    <property type="entry name" value="HUPs"/>
    <property type="match status" value="1"/>
</dbReference>
<dbReference type="InterPro" id="IPR014729">
    <property type="entry name" value="Rossmann-like_a/b/a_fold"/>
</dbReference>
<organism evidence="2 3">
    <name type="scientific">Pisolithus microcarpus 441</name>
    <dbReference type="NCBI Taxonomy" id="765257"/>
    <lineage>
        <taxon>Eukaryota</taxon>
        <taxon>Fungi</taxon>
        <taxon>Dikarya</taxon>
        <taxon>Basidiomycota</taxon>
        <taxon>Agaricomycotina</taxon>
        <taxon>Agaricomycetes</taxon>
        <taxon>Agaricomycetidae</taxon>
        <taxon>Boletales</taxon>
        <taxon>Sclerodermatineae</taxon>
        <taxon>Pisolithaceae</taxon>
        <taxon>Pisolithus</taxon>
    </lineage>
</organism>
<reference evidence="2 3" key="1">
    <citation type="submission" date="2014-04" db="EMBL/GenBank/DDBJ databases">
        <authorList>
            <consortium name="DOE Joint Genome Institute"/>
            <person name="Kuo A."/>
            <person name="Kohler A."/>
            <person name="Costa M.D."/>
            <person name="Nagy L.G."/>
            <person name="Floudas D."/>
            <person name="Copeland A."/>
            <person name="Barry K.W."/>
            <person name="Cichocki N."/>
            <person name="Veneault-Fourrey C."/>
            <person name="LaButti K."/>
            <person name="Lindquist E.A."/>
            <person name="Lipzen A."/>
            <person name="Lundell T."/>
            <person name="Morin E."/>
            <person name="Murat C."/>
            <person name="Sun H."/>
            <person name="Tunlid A."/>
            <person name="Henrissat B."/>
            <person name="Grigoriev I.V."/>
            <person name="Hibbett D.S."/>
            <person name="Martin F."/>
            <person name="Nordberg H.P."/>
            <person name="Cantor M.N."/>
            <person name="Hua S.X."/>
        </authorList>
    </citation>
    <scope>NUCLEOTIDE SEQUENCE [LARGE SCALE GENOMIC DNA]</scope>
    <source>
        <strain evidence="2 3">441</strain>
    </source>
</reference>
<evidence type="ECO:0000259" key="1">
    <source>
        <dbReference type="Pfam" id="PF00582"/>
    </source>
</evidence>
<dbReference type="OrthoDB" id="843225at2759"/>
<dbReference type="AlphaFoldDB" id="A0A0C9ZNM7"/>
<gene>
    <name evidence="2" type="ORF">PISMIDRAFT_29261</name>
</gene>
<feature type="domain" description="UspA" evidence="1">
    <location>
        <begin position="60"/>
        <end position="196"/>
    </location>
</feature>
<proteinExistence type="predicted"/>
<dbReference type="Proteomes" id="UP000054018">
    <property type="component" value="Unassembled WGS sequence"/>
</dbReference>
<keyword evidence="3" id="KW-1185">Reference proteome</keyword>
<dbReference type="InterPro" id="IPR006016">
    <property type="entry name" value="UspA"/>
</dbReference>
<evidence type="ECO:0000313" key="3">
    <source>
        <dbReference type="Proteomes" id="UP000054018"/>
    </source>
</evidence>
<accession>A0A0C9ZNM7</accession>
<protein>
    <recommendedName>
        <fullName evidence="1">UspA domain-containing protein</fullName>
    </recommendedName>
</protein>